<evidence type="ECO:0000259" key="6">
    <source>
        <dbReference type="PROSITE" id="PS50118"/>
    </source>
</evidence>
<evidence type="ECO:0000256" key="3">
    <source>
        <dbReference type="ARBA" id="ARBA00023054"/>
    </source>
</evidence>
<name>A0AAF3FDZ9_9BILA</name>
<feature type="region of interest" description="Disordered" evidence="5">
    <location>
        <begin position="1"/>
        <end position="95"/>
    </location>
</feature>
<keyword evidence="3" id="KW-0175">Coiled coil</keyword>
<dbReference type="InterPro" id="IPR010422">
    <property type="entry name" value="Ccdc124/Oxs1"/>
</dbReference>
<evidence type="ECO:0000256" key="4">
    <source>
        <dbReference type="PROSITE-ProRule" id="PRU00267"/>
    </source>
</evidence>
<dbReference type="WBParaSite" id="MBELARI_LOCUS5099">
    <property type="protein sequence ID" value="MBELARI_LOCUS5099"/>
    <property type="gene ID" value="MBELARI_LOCUS5099"/>
</dbReference>
<feature type="compositionally biased region" description="Basic and acidic residues" evidence="5">
    <location>
        <begin position="52"/>
        <end position="79"/>
    </location>
</feature>
<dbReference type="InterPro" id="IPR036910">
    <property type="entry name" value="HMG_box_dom_sf"/>
</dbReference>
<dbReference type="AlphaFoldDB" id="A0AAF3FDZ9"/>
<evidence type="ECO:0000313" key="7">
    <source>
        <dbReference type="Proteomes" id="UP000887575"/>
    </source>
</evidence>
<dbReference type="InterPro" id="IPR054414">
    <property type="entry name" value="Ccdc124/Oxs1_C"/>
</dbReference>
<organism evidence="7 8">
    <name type="scientific">Mesorhabditis belari</name>
    <dbReference type="NCBI Taxonomy" id="2138241"/>
    <lineage>
        <taxon>Eukaryota</taxon>
        <taxon>Metazoa</taxon>
        <taxon>Ecdysozoa</taxon>
        <taxon>Nematoda</taxon>
        <taxon>Chromadorea</taxon>
        <taxon>Rhabditida</taxon>
        <taxon>Rhabditina</taxon>
        <taxon>Rhabditomorpha</taxon>
        <taxon>Rhabditoidea</taxon>
        <taxon>Rhabditidae</taxon>
        <taxon>Mesorhabditinae</taxon>
        <taxon>Mesorhabditis</taxon>
    </lineage>
</organism>
<comment type="similarity">
    <text evidence="2">Belongs to the CCDC124 family.</text>
</comment>
<dbReference type="GO" id="GO:0006366">
    <property type="term" value="P:transcription by RNA polymerase II"/>
    <property type="evidence" value="ECO:0007669"/>
    <property type="project" value="TreeGrafter"/>
</dbReference>
<dbReference type="GO" id="GO:0030496">
    <property type="term" value="C:midbody"/>
    <property type="evidence" value="ECO:0007669"/>
    <property type="project" value="UniProtKB-SubCell"/>
</dbReference>
<accession>A0AAF3FDZ9</accession>
<keyword evidence="4" id="KW-0539">Nucleus</keyword>
<comment type="subcellular location">
    <subcellularLocation>
        <location evidence="1">Midbody</location>
    </subcellularLocation>
</comment>
<reference evidence="8" key="1">
    <citation type="submission" date="2024-02" db="UniProtKB">
        <authorList>
            <consortium name="WormBaseParasite"/>
        </authorList>
    </citation>
    <scope>IDENTIFICATION</scope>
</reference>
<evidence type="ECO:0000313" key="8">
    <source>
        <dbReference type="WBParaSite" id="MBELARI_LOCUS5099"/>
    </source>
</evidence>
<dbReference type="InterPro" id="IPR009071">
    <property type="entry name" value="HMG_box_dom"/>
</dbReference>
<dbReference type="GO" id="GO:0003677">
    <property type="term" value="F:DNA binding"/>
    <property type="evidence" value="ECO:0007669"/>
    <property type="project" value="UniProtKB-UniRule"/>
</dbReference>
<dbReference type="PANTHER" id="PTHR21680:SF0">
    <property type="entry name" value="COILED-COIL DOMAIN-CONTAINING PROTEIN 124"/>
    <property type="match status" value="1"/>
</dbReference>
<feature type="compositionally biased region" description="Basic and acidic residues" evidence="5">
    <location>
        <begin position="14"/>
        <end position="45"/>
    </location>
</feature>
<evidence type="ECO:0000256" key="2">
    <source>
        <dbReference type="ARBA" id="ARBA00008296"/>
    </source>
</evidence>
<protein>
    <submittedName>
        <fullName evidence="8">HMG box domain-containing protein</fullName>
    </submittedName>
</protein>
<dbReference type="GO" id="GO:0005634">
    <property type="term" value="C:nucleus"/>
    <property type="evidence" value="ECO:0007669"/>
    <property type="project" value="UniProtKB-UniRule"/>
</dbReference>
<evidence type="ECO:0000256" key="1">
    <source>
        <dbReference type="ARBA" id="ARBA00004214"/>
    </source>
</evidence>
<evidence type="ECO:0000256" key="5">
    <source>
        <dbReference type="SAM" id="MobiDB-lite"/>
    </source>
</evidence>
<feature type="DNA-binding region" description="HMG box" evidence="4">
    <location>
        <begin position="167"/>
        <end position="215"/>
    </location>
</feature>
<dbReference type="SUPFAM" id="SSF47095">
    <property type="entry name" value="HMG-box"/>
    <property type="match status" value="1"/>
</dbReference>
<keyword evidence="4" id="KW-0238">DNA-binding</keyword>
<dbReference type="Proteomes" id="UP000887575">
    <property type="component" value="Unassembled WGS sequence"/>
</dbReference>
<feature type="domain" description="HMG box" evidence="6">
    <location>
        <begin position="167"/>
        <end position="215"/>
    </location>
</feature>
<dbReference type="PANTHER" id="PTHR21680">
    <property type="entry name" value="COILED-COIL DOMAIN-CONTAINING PROTEIN 124"/>
    <property type="match status" value="1"/>
</dbReference>
<dbReference type="GO" id="GO:0003713">
    <property type="term" value="F:transcription coactivator activity"/>
    <property type="evidence" value="ECO:0007669"/>
    <property type="project" value="TreeGrafter"/>
</dbReference>
<sequence>MPKKFAGENSKASAARERKAEVQRVENERKQKANDDAFWADDDKHVQKKLQRKEEEERKKLDMLKRKEENRQAYEDDMTKAGVRTENATKAPQKVTRAQLAARAEAMMRQVEEQKRLKEMEARRLTEVDHLEENINRLDLDVESARNIDEAIAVLGDREVDPEKHPEKRMRAAYQAFEDEKMPELKKENPTFRISQLKQALWKEWKKSPQNPLNQ</sequence>
<dbReference type="PROSITE" id="PS50118">
    <property type="entry name" value="HMG_BOX_2"/>
    <property type="match status" value="1"/>
</dbReference>
<proteinExistence type="inferred from homology"/>
<dbReference type="Pfam" id="PF06244">
    <property type="entry name" value="Ccdc124"/>
    <property type="match status" value="1"/>
</dbReference>
<keyword evidence="7" id="KW-1185">Reference proteome</keyword>